<dbReference type="AlphaFoldDB" id="A0A6J4TVN2"/>
<dbReference type="InterPro" id="IPR029044">
    <property type="entry name" value="Nucleotide-diphossugar_trans"/>
</dbReference>
<dbReference type="Pfam" id="PF13704">
    <property type="entry name" value="Glyco_tranf_2_4"/>
    <property type="match status" value="1"/>
</dbReference>
<sequence length="437" mass="49645">MTVNGPGDSPENNGRRVDTYSRDLSRPDVPDTPLLEDVQKWLLHHSLRLVHGPGEVACGPDEVIVLVVVRDGRPFVGSFVEHYRSVGAKHLVFLDNGSTDGTVEALKGYEDVTVFSTTLPFKRYGLSMRKYLIERFGRGRWTLNVDVDELFVYPYMDVVGLGALLGYLNGHSYTAVVTGVLDMFPEEPLSDVARDEDEPLKELHRFYDISEVREEAYESVGDIGNVLANPDVPILRGGIRRTLFGMNSLLIKHPLIFLDGTLKPVDLSEHWVGDARLADFTGVLLHYKLLNGLYAAVRREVEVRNYPNRWGKYDRYLKVLEGSPELEIKAGTARELESTNDLVGTRFMVLSREYMGFVREEDRRLGNPPERHIERLSEAFFRAAAEAKEQGRKAWDTRQLMAVAASFQRQLEAVLGSRTWRVLDGLNRRIKRARTRK</sequence>
<accession>A0A6J4TVN2</accession>
<evidence type="ECO:0000256" key="1">
    <source>
        <dbReference type="SAM" id="MobiDB-lite"/>
    </source>
</evidence>
<reference evidence="2" key="1">
    <citation type="submission" date="2020-02" db="EMBL/GenBank/DDBJ databases">
        <authorList>
            <person name="Meier V. D."/>
        </authorList>
    </citation>
    <scope>NUCLEOTIDE SEQUENCE</scope>
    <source>
        <strain evidence="2">AVDCRST_MAG05</strain>
    </source>
</reference>
<dbReference type="EMBL" id="CADCVM010000504">
    <property type="protein sequence ID" value="CAA9533662.1"/>
    <property type="molecule type" value="Genomic_DNA"/>
</dbReference>
<organism evidence="2">
    <name type="scientific">uncultured Rubrobacteraceae bacterium</name>
    <dbReference type="NCBI Taxonomy" id="349277"/>
    <lineage>
        <taxon>Bacteria</taxon>
        <taxon>Bacillati</taxon>
        <taxon>Actinomycetota</taxon>
        <taxon>Rubrobacteria</taxon>
        <taxon>Rubrobacterales</taxon>
        <taxon>Rubrobacteraceae</taxon>
        <taxon>environmental samples</taxon>
    </lineage>
</organism>
<name>A0A6J4TVN2_9ACTN</name>
<evidence type="ECO:0000313" key="2">
    <source>
        <dbReference type="EMBL" id="CAA9533662.1"/>
    </source>
</evidence>
<feature type="compositionally biased region" description="Basic and acidic residues" evidence="1">
    <location>
        <begin position="13"/>
        <end position="29"/>
    </location>
</feature>
<protein>
    <submittedName>
        <fullName evidence="2">Uncharacterized protein</fullName>
    </submittedName>
</protein>
<feature type="region of interest" description="Disordered" evidence="1">
    <location>
        <begin position="1"/>
        <end position="30"/>
    </location>
</feature>
<dbReference type="SUPFAM" id="SSF53448">
    <property type="entry name" value="Nucleotide-diphospho-sugar transferases"/>
    <property type="match status" value="1"/>
</dbReference>
<proteinExistence type="predicted"/>
<gene>
    <name evidence="2" type="ORF">AVDCRST_MAG05-4646</name>
</gene>